<name>A0A5C5FX81_9BASI</name>
<evidence type="ECO:0008006" key="9">
    <source>
        <dbReference type="Google" id="ProtNLM"/>
    </source>
</evidence>
<feature type="transmembrane region" description="Helical" evidence="6">
    <location>
        <begin position="624"/>
        <end position="645"/>
    </location>
</feature>
<comment type="subcellular location">
    <subcellularLocation>
        <location evidence="1">Membrane</location>
        <topology evidence="1">Multi-pass membrane protein</topology>
    </subcellularLocation>
</comment>
<evidence type="ECO:0000256" key="4">
    <source>
        <dbReference type="ARBA" id="ARBA00023136"/>
    </source>
</evidence>
<feature type="compositionally biased region" description="Basic and acidic residues" evidence="5">
    <location>
        <begin position="295"/>
        <end position="306"/>
    </location>
</feature>
<dbReference type="AlphaFoldDB" id="A0A5C5FX81"/>
<dbReference type="PANTHER" id="PTHR47804:SF3">
    <property type="entry name" value="PROTEIN BRE4"/>
    <property type="match status" value="1"/>
</dbReference>
<evidence type="ECO:0000313" key="7">
    <source>
        <dbReference type="EMBL" id="TNY20594.1"/>
    </source>
</evidence>
<feature type="compositionally biased region" description="Basic and acidic residues" evidence="5">
    <location>
        <begin position="239"/>
        <end position="252"/>
    </location>
</feature>
<keyword evidence="8" id="KW-1185">Reference proteome</keyword>
<evidence type="ECO:0000256" key="1">
    <source>
        <dbReference type="ARBA" id="ARBA00004141"/>
    </source>
</evidence>
<feature type="transmembrane region" description="Helical" evidence="6">
    <location>
        <begin position="30"/>
        <end position="50"/>
    </location>
</feature>
<evidence type="ECO:0000256" key="3">
    <source>
        <dbReference type="ARBA" id="ARBA00022989"/>
    </source>
</evidence>
<reference evidence="7 8" key="1">
    <citation type="submission" date="2019-03" db="EMBL/GenBank/DDBJ databases">
        <title>Rhodosporidium diobovatum UCD-FST 08-225 genome sequencing, assembly, and annotation.</title>
        <authorList>
            <person name="Fakankun I.U."/>
            <person name="Fristensky B."/>
            <person name="Levin D.B."/>
        </authorList>
    </citation>
    <scope>NUCLEOTIDE SEQUENCE [LARGE SCALE GENOMIC DNA]</scope>
    <source>
        <strain evidence="7 8">UCD-FST 08-225</strain>
    </source>
</reference>
<feature type="region of interest" description="Disordered" evidence="5">
    <location>
        <begin position="224"/>
        <end position="268"/>
    </location>
</feature>
<comment type="caution">
    <text evidence="7">The sequence shown here is derived from an EMBL/GenBank/DDBJ whole genome shotgun (WGS) entry which is preliminary data.</text>
</comment>
<evidence type="ECO:0000256" key="2">
    <source>
        <dbReference type="ARBA" id="ARBA00022692"/>
    </source>
</evidence>
<feature type="transmembrane region" description="Helical" evidence="6">
    <location>
        <begin position="747"/>
        <end position="767"/>
    </location>
</feature>
<sequence length="1002" mass="110288">DSPTGQGFVFAIWVYLAALVRFGGPKFISFYLYGVLFSFNGIYGSIEQGFSDRQFFLANFEAYAWGMAIALGVNVLVWPITSESELRRLLVTSLQHVATLAHLTCKTYARELNNDELAVRQVLVKELRSDYLALNARLEETSYEVVFSRWTLRQHAAMIRAVQGLQQALITASSAQDLIDQLDPQGVNSRHLLAEAETTRTFADFRHGIDLVIAEIVDELVGASGGPAAEPESDSALDAAEKGHEAPADRQGGHVGEPQGPTPASDAEERLGHALHTTPTPSAAQEQVVTIAARLKREVRESEERQRRLRGGRGSAGGSRSGSASRPGTPRSANGSGTATPTGWAGASVEELEGRGRSLSREGVSSSSNETATEQPLPGEEARPQKNPAPTTDPDKVRAVELDPSTSASAVDIFRKAWDAFARAQQNALVALIKDGALEVDDVLRIEAGMPSIKEMYAHRLPKAWTSSLIAQTPLARLRSRGDTLSHASFSEDDALDEEVPCSEALTKSYSLLFGLGQLTEELATLHDTVMSSPPRRRVRFFLASMVADTVRQLFRPRDGMKLQEALAVLHGKPYEPEHKSRIHYVVRAERWFWGQRSLYALKVAVGATIYTVFALAPSLQRHVFLPFGQVSALITVIVAIAPTLGGTLSTWLLQISGTGAGALVGLVVLEIFNNVGGYEYNPFGIVALGSLWFAFSSYKFLRYPAKYTQGLLFVTGFGGICLQEYVFNDTPRETRPFDSPGLRFGYTIASLAISMGISAAFQLLIFRQPARHRLRLQLAEVMFALSAYNSLLQAYVNLVAPADEAPAPPADALAKVQRDLIKRENKVQGMILALAPTFEFAKVEPKWWAPFQGELLLKIIRSQQIILDRLREARTAVGLRGFNPTVHHDFATVLFPYRLHSQRLARTLFYLGATSLLAKTQLARDVPSSKPTWTSFERDALVLSRRMSKLPRGEEELKRPGFLRYWFYLVSLGSVSSELEELEKHLGDLFGDPDVSNPYIS</sequence>
<dbReference type="STRING" id="5288.A0A5C5FX81"/>
<organism evidence="7 8">
    <name type="scientific">Rhodotorula diobovata</name>
    <dbReference type="NCBI Taxonomy" id="5288"/>
    <lineage>
        <taxon>Eukaryota</taxon>
        <taxon>Fungi</taxon>
        <taxon>Dikarya</taxon>
        <taxon>Basidiomycota</taxon>
        <taxon>Pucciniomycotina</taxon>
        <taxon>Microbotryomycetes</taxon>
        <taxon>Sporidiobolales</taxon>
        <taxon>Sporidiobolaceae</taxon>
        <taxon>Rhodotorula</taxon>
    </lineage>
</organism>
<dbReference type="GO" id="GO:0016020">
    <property type="term" value="C:membrane"/>
    <property type="evidence" value="ECO:0007669"/>
    <property type="project" value="UniProtKB-SubCell"/>
</dbReference>
<dbReference type="EMBL" id="SOZI01000062">
    <property type="protein sequence ID" value="TNY20594.1"/>
    <property type="molecule type" value="Genomic_DNA"/>
</dbReference>
<gene>
    <name evidence="7" type="ORF">DMC30DRAFT_416789</name>
</gene>
<feature type="transmembrane region" description="Helical" evidence="6">
    <location>
        <begin position="600"/>
        <end position="618"/>
    </location>
</feature>
<evidence type="ECO:0000256" key="5">
    <source>
        <dbReference type="SAM" id="MobiDB-lite"/>
    </source>
</evidence>
<dbReference type="Proteomes" id="UP000311382">
    <property type="component" value="Unassembled WGS sequence"/>
</dbReference>
<dbReference type="OrthoDB" id="68611at2759"/>
<evidence type="ECO:0000313" key="8">
    <source>
        <dbReference type="Proteomes" id="UP000311382"/>
    </source>
</evidence>
<feature type="non-terminal residue" evidence="7">
    <location>
        <position position="1"/>
    </location>
</feature>
<feature type="transmembrane region" description="Helical" evidence="6">
    <location>
        <begin position="652"/>
        <end position="673"/>
    </location>
</feature>
<dbReference type="PANTHER" id="PTHR47804">
    <property type="entry name" value="60S RIBOSOMAL PROTEIN L19"/>
    <property type="match status" value="1"/>
</dbReference>
<dbReference type="InterPro" id="IPR052430">
    <property type="entry name" value="IVT-Associated"/>
</dbReference>
<keyword evidence="4 6" id="KW-0472">Membrane</keyword>
<keyword evidence="3 6" id="KW-1133">Transmembrane helix</keyword>
<protein>
    <recommendedName>
        <fullName evidence="9">Fusaric acid resistance protein-like-domain-containing protein</fullName>
    </recommendedName>
</protein>
<feature type="region of interest" description="Disordered" evidence="5">
    <location>
        <begin position="295"/>
        <end position="398"/>
    </location>
</feature>
<feature type="compositionally biased region" description="Low complexity" evidence="5">
    <location>
        <begin position="321"/>
        <end position="332"/>
    </location>
</feature>
<proteinExistence type="predicted"/>
<accession>A0A5C5FX81</accession>
<feature type="transmembrane region" description="Helical" evidence="6">
    <location>
        <begin position="6"/>
        <end position="23"/>
    </location>
</feature>
<feature type="transmembrane region" description="Helical" evidence="6">
    <location>
        <begin position="62"/>
        <end position="80"/>
    </location>
</feature>
<keyword evidence="2 6" id="KW-0812">Transmembrane</keyword>
<feature type="transmembrane region" description="Helical" evidence="6">
    <location>
        <begin position="679"/>
        <end position="696"/>
    </location>
</feature>
<evidence type="ECO:0000256" key="6">
    <source>
        <dbReference type="SAM" id="Phobius"/>
    </source>
</evidence>